<dbReference type="Pfam" id="PF01590">
    <property type="entry name" value="GAF"/>
    <property type="match status" value="1"/>
</dbReference>
<dbReference type="SUPFAM" id="SSF47384">
    <property type="entry name" value="Homodimeric domain of signal transducing histidine kinase"/>
    <property type="match status" value="1"/>
</dbReference>
<dbReference type="SMART" id="SM00065">
    <property type="entry name" value="GAF"/>
    <property type="match status" value="1"/>
</dbReference>
<name>A0A1V6QN71_9EURO</name>
<dbReference type="OrthoDB" id="303614at2759"/>
<dbReference type="CDD" id="cd00082">
    <property type="entry name" value="HisKA"/>
    <property type="match status" value="1"/>
</dbReference>
<dbReference type="SMART" id="SM00388">
    <property type="entry name" value="HisKA"/>
    <property type="match status" value="1"/>
</dbReference>
<dbReference type="Proteomes" id="UP000191672">
    <property type="component" value="Unassembled WGS sequence"/>
</dbReference>
<sequence length="1140" mass="124774">MALLAARGPQHPPPSQSERDRIRELSKYYCTFKEHDTHESSGRDAPVGDEQPGAAYLSPDVTLNALSQLGVYRFGCSRSFVSIIDEENQHLLAETTASISLRHSDQHLPNDGIYLGFRTLNLAWGVCPQTIKLFTAQDTSLEVDTPNITANTTRYIIRNFADEECFRNRPYVVGWPHMRFYAEVPLFSASGHVLGSYCVVDDKPRDVFGDQEVALLQEMADAIAQHLENARIVHFHRRAEKLVKGVTDFVSNSADPDGDSAESTATLSGLPVRNKSADDSDHDGAPSTQAVMDLGSSRTTEESLLTSRTDMSENTEITSLPSSLGQLMAMTPQQENPPATDDTDSRTSQAQSSVAISRRICSIFTRASAILRDSMDLAGVVFMDAYQSNSGIESIDGTPRPRDGESSQRSEKLCNTFGCAIRASSEADTSTNSSVTLTEVLLKKMIAAYPNGQIFDTSAEIQENQSAASQNLHDISSQLATQFPDAESVLFIPLWDWNKSRWLAGTLVWTVKPQRVLGLEELGFFRVFSNSIISEVARAEWDAAEKSKSDFISSISHELRSPLHGLLGSLELLQGTKLEPAQADMLKIIESCGLTLLDVLDHLLDFTKINNLRGGDNPKDTISKLSTNVDLGTLIEDVSGILYTSQTTGDKNKPQSEAEVFLSYANRSSNARDMDNLDVVVRIDTQNSWKVHSVAGAWRRIVMGLVGNSMKWTQQGVIEVSLSNVGADSDSDPLLARLSVMDTGSGISPDYLRHSVFSPFSQEDSLSEGVGLGLSLVHKLVTFLGGHIDIKSELGVGTQVDVYIPVHPVAMESPNISNKLAESHPATRVCLIGFQGYPDLEEIPTGILSTEAKRKLSIRSTINNVILAHPNWGITYAESAENFDGDFAIIEEATLQRMLQEEPSIPFHSKFRSLIVLGTRILIDRKKLKANFVRIPQPYDSRKIRDAIKSISTGPGPLESDQDPDTVQSPEVVQESQSPKGPDASNDTQRRSVSPPPAPRASEPPAGASEPPKTDQEGLHVLVVDDNNINLKLISTFARKLGCTYESAANGLVALDKYKESEKKFDYVLMDLSMPVMDGVTSSSKIREHEKENSLPPTCIMAITGVASAEMQQQAKSAGIDDYLVKPVSLRALKKVMNIT</sequence>
<feature type="modified residue" description="4-aspartylphosphate" evidence="4">
    <location>
        <position position="1071"/>
    </location>
</feature>
<accession>A0A1V6QN71</accession>
<dbReference type="InterPro" id="IPR003594">
    <property type="entry name" value="HATPase_dom"/>
</dbReference>
<dbReference type="FunFam" id="1.10.287.130:FF:000023">
    <property type="entry name" value="Sensor histidine kinase/response regulator, putative"/>
    <property type="match status" value="1"/>
</dbReference>
<feature type="region of interest" description="Disordered" evidence="5">
    <location>
        <begin position="390"/>
        <end position="409"/>
    </location>
</feature>
<evidence type="ECO:0000259" key="6">
    <source>
        <dbReference type="PROSITE" id="PS50109"/>
    </source>
</evidence>
<dbReference type="SUPFAM" id="SSF55781">
    <property type="entry name" value="GAF domain-like"/>
    <property type="match status" value="1"/>
</dbReference>
<dbReference type="Pfam" id="PF00512">
    <property type="entry name" value="HisKA"/>
    <property type="match status" value="1"/>
</dbReference>
<dbReference type="InterPro" id="IPR003018">
    <property type="entry name" value="GAF"/>
</dbReference>
<dbReference type="InterPro" id="IPR050956">
    <property type="entry name" value="2C_system_His_kinase"/>
</dbReference>
<evidence type="ECO:0000256" key="5">
    <source>
        <dbReference type="SAM" id="MobiDB-lite"/>
    </source>
</evidence>
<dbReference type="EMBL" id="MDYN01000001">
    <property type="protein sequence ID" value="OQD90392.1"/>
    <property type="molecule type" value="Genomic_DNA"/>
</dbReference>
<evidence type="ECO:0008006" key="10">
    <source>
        <dbReference type="Google" id="ProtNLM"/>
    </source>
</evidence>
<dbReference type="PANTHER" id="PTHR43719:SF11">
    <property type="entry name" value="HISTIDINE KINASE_RESPONSE REGULATOR, PUTATIVE-RELATED"/>
    <property type="match status" value="1"/>
</dbReference>
<dbReference type="PROSITE" id="PS50109">
    <property type="entry name" value="HIS_KIN"/>
    <property type="match status" value="1"/>
</dbReference>
<keyword evidence="3" id="KW-0418">Kinase</keyword>
<evidence type="ECO:0000313" key="9">
    <source>
        <dbReference type="Proteomes" id="UP000191672"/>
    </source>
</evidence>
<keyword evidence="1 4" id="KW-0597">Phosphoprotein</keyword>
<evidence type="ECO:0000256" key="4">
    <source>
        <dbReference type="PROSITE-ProRule" id="PRU00169"/>
    </source>
</evidence>
<dbReference type="SUPFAM" id="SSF55874">
    <property type="entry name" value="ATPase domain of HSP90 chaperone/DNA topoisomerase II/histidine kinase"/>
    <property type="match status" value="1"/>
</dbReference>
<dbReference type="InterPro" id="IPR036890">
    <property type="entry name" value="HATPase_C_sf"/>
</dbReference>
<feature type="compositionally biased region" description="Low complexity" evidence="5">
    <location>
        <begin position="296"/>
        <end position="309"/>
    </location>
</feature>
<dbReference type="Gene3D" id="3.40.50.2300">
    <property type="match status" value="1"/>
</dbReference>
<feature type="compositionally biased region" description="Basic and acidic residues" evidence="5">
    <location>
        <begin position="399"/>
        <end position="409"/>
    </location>
</feature>
<evidence type="ECO:0000256" key="3">
    <source>
        <dbReference type="ARBA" id="ARBA00022777"/>
    </source>
</evidence>
<dbReference type="SMART" id="SM00387">
    <property type="entry name" value="HATPase_c"/>
    <property type="match status" value="1"/>
</dbReference>
<feature type="domain" description="Histidine kinase" evidence="6">
    <location>
        <begin position="554"/>
        <end position="808"/>
    </location>
</feature>
<dbReference type="Gene3D" id="1.10.287.130">
    <property type="match status" value="1"/>
</dbReference>
<feature type="compositionally biased region" description="Polar residues" evidence="5">
    <location>
        <begin position="965"/>
        <end position="979"/>
    </location>
</feature>
<feature type="compositionally biased region" description="Basic and acidic residues" evidence="5">
    <location>
        <begin position="275"/>
        <end position="284"/>
    </location>
</feature>
<dbReference type="InterPro" id="IPR029016">
    <property type="entry name" value="GAF-like_dom_sf"/>
</dbReference>
<dbReference type="PANTHER" id="PTHR43719">
    <property type="entry name" value="TWO-COMPONENT HISTIDINE KINASE"/>
    <property type="match status" value="1"/>
</dbReference>
<dbReference type="Gene3D" id="3.30.450.40">
    <property type="match status" value="1"/>
</dbReference>
<protein>
    <recommendedName>
        <fullName evidence="10">Histidine kinase</fullName>
    </recommendedName>
</protein>
<dbReference type="STRING" id="416450.A0A1V6QN71"/>
<evidence type="ECO:0000256" key="1">
    <source>
        <dbReference type="ARBA" id="ARBA00022553"/>
    </source>
</evidence>
<evidence type="ECO:0000313" key="8">
    <source>
        <dbReference type="EMBL" id="OQD90392.1"/>
    </source>
</evidence>
<dbReference type="SMART" id="SM00448">
    <property type="entry name" value="REC"/>
    <property type="match status" value="1"/>
</dbReference>
<gene>
    <name evidence="8" type="ORF">PENANT_c001G11481</name>
</gene>
<feature type="region of interest" description="Disordered" evidence="5">
    <location>
        <begin position="946"/>
        <end position="1015"/>
    </location>
</feature>
<evidence type="ECO:0000256" key="2">
    <source>
        <dbReference type="ARBA" id="ARBA00022679"/>
    </source>
</evidence>
<dbReference type="InterPro" id="IPR036097">
    <property type="entry name" value="HisK_dim/P_sf"/>
</dbReference>
<evidence type="ECO:0000259" key="7">
    <source>
        <dbReference type="PROSITE" id="PS50110"/>
    </source>
</evidence>
<keyword evidence="2" id="KW-0808">Transferase</keyword>
<dbReference type="InterPro" id="IPR001789">
    <property type="entry name" value="Sig_transdc_resp-reg_receiver"/>
</dbReference>
<feature type="region of interest" description="Disordered" evidence="5">
    <location>
        <begin position="1"/>
        <end position="21"/>
    </location>
</feature>
<dbReference type="Gene3D" id="3.30.565.10">
    <property type="entry name" value="Histidine kinase-like ATPase, C-terminal domain"/>
    <property type="match status" value="1"/>
</dbReference>
<dbReference type="InterPro" id="IPR003661">
    <property type="entry name" value="HisK_dim/P_dom"/>
</dbReference>
<dbReference type="InterPro" id="IPR011006">
    <property type="entry name" value="CheY-like_superfamily"/>
</dbReference>
<dbReference type="AlphaFoldDB" id="A0A1V6QN71"/>
<dbReference type="PROSITE" id="PS50110">
    <property type="entry name" value="RESPONSE_REGULATORY"/>
    <property type="match status" value="1"/>
</dbReference>
<dbReference type="Pfam" id="PF02518">
    <property type="entry name" value="HATPase_c"/>
    <property type="match status" value="1"/>
</dbReference>
<dbReference type="CDD" id="cd17546">
    <property type="entry name" value="REC_hyHK_CKI1_RcsC-like"/>
    <property type="match status" value="1"/>
</dbReference>
<feature type="region of interest" description="Disordered" evidence="5">
    <location>
        <begin position="252"/>
        <end position="315"/>
    </location>
</feature>
<dbReference type="PRINTS" id="PR00344">
    <property type="entry name" value="BCTRLSENSOR"/>
</dbReference>
<feature type="domain" description="Response regulatory" evidence="7">
    <location>
        <begin position="1020"/>
        <end position="1140"/>
    </location>
</feature>
<dbReference type="SUPFAM" id="SSF52172">
    <property type="entry name" value="CheY-like"/>
    <property type="match status" value="1"/>
</dbReference>
<comment type="caution">
    <text evidence="8">The sequence shown here is derived from an EMBL/GenBank/DDBJ whole genome shotgun (WGS) entry which is preliminary data.</text>
</comment>
<organism evidence="8 9">
    <name type="scientific">Penicillium antarcticum</name>
    <dbReference type="NCBI Taxonomy" id="416450"/>
    <lineage>
        <taxon>Eukaryota</taxon>
        <taxon>Fungi</taxon>
        <taxon>Dikarya</taxon>
        <taxon>Ascomycota</taxon>
        <taxon>Pezizomycotina</taxon>
        <taxon>Eurotiomycetes</taxon>
        <taxon>Eurotiomycetidae</taxon>
        <taxon>Eurotiales</taxon>
        <taxon>Aspergillaceae</taxon>
        <taxon>Penicillium</taxon>
    </lineage>
</organism>
<feature type="region of interest" description="Disordered" evidence="5">
    <location>
        <begin position="332"/>
        <end position="352"/>
    </location>
</feature>
<dbReference type="GO" id="GO:0000155">
    <property type="term" value="F:phosphorelay sensor kinase activity"/>
    <property type="evidence" value="ECO:0007669"/>
    <property type="project" value="InterPro"/>
</dbReference>
<dbReference type="InterPro" id="IPR005467">
    <property type="entry name" value="His_kinase_dom"/>
</dbReference>
<keyword evidence="9" id="KW-1185">Reference proteome</keyword>
<dbReference type="FunFam" id="3.30.450.40:FF:000083">
    <property type="entry name" value="Sensor histidine kinase/response regulator, putative (AFU_orthologue AFUA_4G00660)"/>
    <property type="match status" value="1"/>
</dbReference>
<dbReference type="FunFam" id="3.30.565.10:FF:000201">
    <property type="entry name" value="Sensor histidine kinase/response regulator, putative (AFU_orthologue AFUA_4G01020)"/>
    <property type="match status" value="1"/>
</dbReference>
<reference evidence="9" key="1">
    <citation type="journal article" date="2017" name="Nat. Microbiol.">
        <title>Global analysis of biosynthetic gene clusters reveals vast potential of secondary metabolite production in Penicillium species.</title>
        <authorList>
            <person name="Nielsen J.C."/>
            <person name="Grijseels S."/>
            <person name="Prigent S."/>
            <person name="Ji B."/>
            <person name="Dainat J."/>
            <person name="Nielsen K.F."/>
            <person name="Frisvad J.C."/>
            <person name="Workman M."/>
            <person name="Nielsen J."/>
        </authorList>
    </citation>
    <scope>NUCLEOTIDE SEQUENCE [LARGE SCALE GENOMIC DNA]</scope>
    <source>
        <strain evidence="9">IBT 31811</strain>
    </source>
</reference>
<feature type="compositionally biased region" description="Low complexity" evidence="5">
    <location>
        <begin position="1000"/>
        <end position="1011"/>
    </location>
</feature>
<dbReference type="Pfam" id="PF00072">
    <property type="entry name" value="Response_reg"/>
    <property type="match status" value="1"/>
</dbReference>
<dbReference type="InterPro" id="IPR004358">
    <property type="entry name" value="Sig_transdc_His_kin-like_C"/>
</dbReference>
<proteinExistence type="predicted"/>